<dbReference type="PANTHER" id="PTHR34142:SF1">
    <property type="entry name" value="GLYCOSIDE HYDROLASE FAMILY 5 DOMAIN-CONTAINING PROTEIN"/>
    <property type="match status" value="1"/>
</dbReference>
<dbReference type="EMBL" id="KV460212">
    <property type="protein sequence ID" value="OBT99629.1"/>
    <property type="molecule type" value="Genomic_DNA"/>
</dbReference>
<feature type="domain" description="CBM1" evidence="9">
    <location>
        <begin position="18"/>
        <end position="54"/>
    </location>
</feature>
<sequence length="388" mass="41627">MRFYQPLAGALLIGAAQAQQGAWAQCGGQGWTGGKTCVSGYQCVYSNDWYSQCLPGTASTPTTTAAQTTTAPAQTTTATNPSATGWKWLGVDESGAEFGQGSLPGVYGKDFIFASTDVLGSLMKEGYNIFRVPFLMERMAPGGVGSAFSAAYLANYTVAINYITQNGGYAVVDPHNFGRYNGAIITDTNAFGTFFKTLATAFKSNAKVIFDTNNEYHDMDQTLVLNLNQAAINAIRAAGATSQYIFVEGNSYSGAWTWANVNDNLKALTDPQNKIIYQMHQYLDSDGSGTSDACVSSTIGVERVTSATAWLRANKKIGIIGEFAGGANSQCKTAVTGLLQHLKTNSDVWTGAMWWGGGPWWGNYIYGFEPPSGTGYTYYDSTLLQFRP</sequence>
<keyword evidence="6 7" id="KW-0326">Glycosidase</keyword>
<dbReference type="SMART" id="SM00236">
    <property type="entry name" value="fCBD"/>
    <property type="match status" value="1"/>
</dbReference>
<keyword evidence="11" id="KW-1185">Reference proteome</keyword>
<evidence type="ECO:0000256" key="7">
    <source>
        <dbReference type="RuleBase" id="RU361153"/>
    </source>
</evidence>
<dbReference type="STRING" id="342668.A0A1B8GUX6"/>
<dbReference type="FunFam" id="3.20.20.80:FF:000078">
    <property type="entry name" value="Endo-beta-1,4-glucanase B"/>
    <property type="match status" value="1"/>
</dbReference>
<dbReference type="PROSITE" id="PS51164">
    <property type="entry name" value="CBM1_2"/>
    <property type="match status" value="1"/>
</dbReference>
<proteinExistence type="inferred from homology"/>
<name>A0A1B8GUX6_9PEZI</name>
<dbReference type="InterPro" id="IPR017853">
    <property type="entry name" value="GH"/>
</dbReference>
<evidence type="ECO:0000256" key="5">
    <source>
        <dbReference type="ARBA" id="ARBA00022801"/>
    </source>
</evidence>
<comment type="similarity">
    <text evidence="2 7">Belongs to the glycosyl hydrolase 5 (cellulase A) family.</text>
</comment>
<dbReference type="SUPFAM" id="SSF57180">
    <property type="entry name" value="Cellulose-binding domain"/>
    <property type="match status" value="1"/>
</dbReference>
<dbReference type="GeneID" id="28836218"/>
<evidence type="ECO:0000256" key="6">
    <source>
        <dbReference type="ARBA" id="ARBA00023295"/>
    </source>
</evidence>
<reference evidence="10 11" key="1">
    <citation type="submission" date="2016-03" db="EMBL/GenBank/DDBJ databases">
        <title>Comparative genomics of Pseudogymnoascus destructans, the fungus causing white-nose syndrome of bats.</title>
        <authorList>
            <person name="Palmer J.M."/>
            <person name="Drees K.P."/>
            <person name="Foster J.T."/>
            <person name="Lindner D.L."/>
        </authorList>
    </citation>
    <scope>NUCLEOTIDE SEQUENCE [LARGE SCALE GENOMIC DNA]</scope>
    <source>
        <strain evidence="10 11">UAMH 10579</strain>
    </source>
</reference>
<dbReference type="PANTHER" id="PTHR34142">
    <property type="entry name" value="ENDO-BETA-1,4-GLUCANASE A"/>
    <property type="match status" value="1"/>
</dbReference>
<keyword evidence="4 8" id="KW-0732">Signal</keyword>
<dbReference type="SUPFAM" id="SSF51445">
    <property type="entry name" value="(Trans)glycosidases"/>
    <property type="match status" value="1"/>
</dbReference>
<dbReference type="Proteomes" id="UP000091956">
    <property type="component" value="Unassembled WGS sequence"/>
</dbReference>
<evidence type="ECO:0000256" key="4">
    <source>
        <dbReference type="ARBA" id="ARBA00022729"/>
    </source>
</evidence>
<protein>
    <recommendedName>
        <fullName evidence="3">cellulase</fullName>
        <ecNumber evidence="3">3.2.1.4</ecNumber>
    </recommendedName>
</protein>
<dbReference type="Gene3D" id="3.20.20.80">
    <property type="entry name" value="Glycosidases"/>
    <property type="match status" value="1"/>
</dbReference>
<evidence type="ECO:0000259" key="9">
    <source>
        <dbReference type="PROSITE" id="PS51164"/>
    </source>
</evidence>
<organism evidence="10 11">
    <name type="scientific">Pseudogymnoascus verrucosus</name>
    <dbReference type="NCBI Taxonomy" id="342668"/>
    <lineage>
        <taxon>Eukaryota</taxon>
        <taxon>Fungi</taxon>
        <taxon>Dikarya</taxon>
        <taxon>Ascomycota</taxon>
        <taxon>Pezizomycotina</taxon>
        <taxon>Leotiomycetes</taxon>
        <taxon>Thelebolales</taxon>
        <taxon>Thelebolaceae</taxon>
        <taxon>Pseudogymnoascus</taxon>
    </lineage>
</organism>
<evidence type="ECO:0000313" key="11">
    <source>
        <dbReference type="Proteomes" id="UP000091956"/>
    </source>
</evidence>
<dbReference type="EC" id="3.2.1.4" evidence="3"/>
<dbReference type="GO" id="GO:0030248">
    <property type="term" value="F:cellulose binding"/>
    <property type="evidence" value="ECO:0007669"/>
    <property type="project" value="InterPro"/>
</dbReference>
<dbReference type="InterPro" id="IPR001547">
    <property type="entry name" value="Glyco_hydro_5"/>
</dbReference>
<keyword evidence="5 7" id="KW-0378">Hydrolase</keyword>
<dbReference type="AlphaFoldDB" id="A0A1B8GUX6"/>
<feature type="signal peptide" evidence="8">
    <location>
        <begin position="1"/>
        <end position="18"/>
    </location>
</feature>
<dbReference type="Pfam" id="PF00734">
    <property type="entry name" value="CBM_1"/>
    <property type="match status" value="1"/>
</dbReference>
<evidence type="ECO:0000313" key="10">
    <source>
        <dbReference type="EMBL" id="OBT99629.1"/>
    </source>
</evidence>
<dbReference type="GO" id="GO:0005576">
    <property type="term" value="C:extracellular region"/>
    <property type="evidence" value="ECO:0007669"/>
    <property type="project" value="InterPro"/>
</dbReference>
<evidence type="ECO:0000256" key="2">
    <source>
        <dbReference type="ARBA" id="ARBA00005641"/>
    </source>
</evidence>
<reference evidence="11" key="2">
    <citation type="journal article" date="2018" name="Nat. Commun.">
        <title>Extreme sensitivity to ultraviolet light in the fungal pathogen causing white-nose syndrome of bats.</title>
        <authorList>
            <person name="Palmer J.M."/>
            <person name="Drees K.P."/>
            <person name="Foster J.T."/>
            <person name="Lindner D.L."/>
        </authorList>
    </citation>
    <scope>NUCLEOTIDE SEQUENCE [LARGE SCALE GENOMIC DNA]</scope>
    <source>
        <strain evidence="11">UAMH 10579</strain>
    </source>
</reference>
<feature type="chain" id="PRO_5008609032" description="cellulase" evidence="8">
    <location>
        <begin position="19"/>
        <end position="388"/>
    </location>
</feature>
<evidence type="ECO:0000256" key="1">
    <source>
        <dbReference type="ARBA" id="ARBA00000966"/>
    </source>
</evidence>
<evidence type="ECO:0000256" key="8">
    <source>
        <dbReference type="SAM" id="SignalP"/>
    </source>
</evidence>
<dbReference type="GO" id="GO:0009251">
    <property type="term" value="P:glucan catabolic process"/>
    <property type="evidence" value="ECO:0007669"/>
    <property type="project" value="TreeGrafter"/>
</dbReference>
<comment type="catalytic activity">
    <reaction evidence="1">
        <text>Endohydrolysis of (1-&gt;4)-beta-D-glucosidic linkages in cellulose, lichenin and cereal beta-D-glucans.</text>
        <dbReference type="EC" id="3.2.1.4"/>
    </reaction>
</comment>
<dbReference type="InterPro" id="IPR000254">
    <property type="entry name" value="CBD"/>
</dbReference>
<dbReference type="PROSITE" id="PS00562">
    <property type="entry name" value="CBM1_1"/>
    <property type="match status" value="1"/>
</dbReference>
<evidence type="ECO:0000256" key="3">
    <source>
        <dbReference type="ARBA" id="ARBA00012601"/>
    </source>
</evidence>
<dbReference type="Pfam" id="PF00150">
    <property type="entry name" value="Cellulase"/>
    <property type="match status" value="1"/>
</dbReference>
<accession>A0A1B8GUX6</accession>
<dbReference type="InterPro" id="IPR035971">
    <property type="entry name" value="CBD_sf"/>
</dbReference>
<gene>
    <name evidence="10" type="ORF">VE01_02832</name>
</gene>
<dbReference type="RefSeq" id="XP_018133362.1">
    <property type="nucleotide sequence ID" value="XM_018272336.2"/>
</dbReference>
<dbReference type="GO" id="GO:0008810">
    <property type="term" value="F:cellulase activity"/>
    <property type="evidence" value="ECO:0007669"/>
    <property type="project" value="UniProtKB-EC"/>
</dbReference>
<dbReference type="OrthoDB" id="5823761at2759"/>